<dbReference type="Pfam" id="PF00672">
    <property type="entry name" value="HAMP"/>
    <property type="match status" value="1"/>
</dbReference>
<keyword evidence="11 16" id="KW-1133">Transmembrane helix</keyword>
<dbReference type="InterPro" id="IPR005467">
    <property type="entry name" value="His_kinase_dom"/>
</dbReference>
<dbReference type="Gene3D" id="3.30.565.10">
    <property type="entry name" value="Histidine kinase-like ATPase, C-terminal domain"/>
    <property type="match status" value="1"/>
</dbReference>
<feature type="domain" description="HAMP" evidence="18">
    <location>
        <begin position="261"/>
        <end position="313"/>
    </location>
</feature>
<dbReference type="FunFam" id="3.30.565.10:FF:000013">
    <property type="entry name" value="Two-component sensor histidine kinase"/>
    <property type="match status" value="1"/>
</dbReference>
<keyword evidence="8" id="KW-0547">Nucleotide-binding</keyword>
<evidence type="ECO:0000256" key="10">
    <source>
        <dbReference type="ARBA" id="ARBA00022840"/>
    </source>
</evidence>
<gene>
    <name evidence="19" type="primary">mtrB</name>
    <name evidence="19" type="ORF">V5R04_01965</name>
</gene>
<dbReference type="GO" id="GO:0000155">
    <property type="term" value="F:phosphorelay sensor kinase activity"/>
    <property type="evidence" value="ECO:0007669"/>
    <property type="project" value="InterPro"/>
</dbReference>
<dbReference type="AlphaFoldDB" id="A0AAU7DWC1"/>
<dbReference type="SUPFAM" id="SSF55874">
    <property type="entry name" value="ATPase domain of HSP90 chaperone/DNA topoisomerase II/histidine kinase"/>
    <property type="match status" value="1"/>
</dbReference>
<evidence type="ECO:0000256" key="11">
    <source>
        <dbReference type="ARBA" id="ARBA00022989"/>
    </source>
</evidence>
<keyword evidence="9 19" id="KW-0418">Kinase</keyword>
<evidence type="ECO:0000256" key="2">
    <source>
        <dbReference type="ARBA" id="ARBA00004651"/>
    </source>
</evidence>
<protein>
    <recommendedName>
        <fullName evidence="14">Sensor histidine kinase MtrB</fullName>
        <ecNumber evidence="3">2.7.13.3</ecNumber>
    </recommendedName>
</protein>
<evidence type="ECO:0000256" key="6">
    <source>
        <dbReference type="ARBA" id="ARBA00022679"/>
    </source>
</evidence>
<evidence type="ECO:0000256" key="13">
    <source>
        <dbReference type="ARBA" id="ARBA00023136"/>
    </source>
</evidence>
<dbReference type="Gene3D" id="1.10.287.130">
    <property type="match status" value="1"/>
</dbReference>
<dbReference type="Pfam" id="PF00512">
    <property type="entry name" value="HisKA"/>
    <property type="match status" value="1"/>
</dbReference>
<dbReference type="SMART" id="SM00387">
    <property type="entry name" value="HATPase_c"/>
    <property type="match status" value="1"/>
</dbReference>
<comment type="catalytic activity">
    <reaction evidence="1">
        <text>ATP + protein L-histidine = ADP + protein N-phospho-L-histidine.</text>
        <dbReference type="EC" id="2.7.13.3"/>
    </reaction>
</comment>
<evidence type="ECO:0000259" key="18">
    <source>
        <dbReference type="PROSITE" id="PS50885"/>
    </source>
</evidence>
<dbReference type="NCBIfam" id="NF040691">
    <property type="entry name" value="MtrAB_MtrB"/>
    <property type="match status" value="1"/>
</dbReference>
<evidence type="ECO:0000256" key="7">
    <source>
        <dbReference type="ARBA" id="ARBA00022692"/>
    </source>
</evidence>
<dbReference type="SUPFAM" id="SSF47384">
    <property type="entry name" value="Homodimeric domain of signal transducing histidine kinase"/>
    <property type="match status" value="1"/>
</dbReference>
<organism evidence="19">
    <name type="scientific">Jonesiaceae bacterium BS-20</name>
    <dbReference type="NCBI Taxonomy" id="3120821"/>
    <lineage>
        <taxon>Bacteria</taxon>
        <taxon>Bacillati</taxon>
        <taxon>Actinomycetota</taxon>
        <taxon>Actinomycetes</taxon>
        <taxon>Micrococcales</taxon>
        <taxon>Jonesiaceae</taxon>
    </lineage>
</organism>
<dbReference type="GO" id="GO:0005886">
    <property type="term" value="C:plasma membrane"/>
    <property type="evidence" value="ECO:0007669"/>
    <property type="project" value="UniProtKB-SubCell"/>
</dbReference>
<dbReference type="FunFam" id="1.10.287.130:FF:000010">
    <property type="entry name" value="Two-component sensor histidine kinase"/>
    <property type="match status" value="1"/>
</dbReference>
<dbReference type="SMART" id="SM00304">
    <property type="entry name" value="HAMP"/>
    <property type="match status" value="1"/>
</dbReference>
<keyword evidence="10" id="KW-0067">ATP-binding</keyword>
<keyword evidence="4" id="KW-1003">Cell membrane</keyword>
<dbReference type="PRINTS" id="PR00344">
    <property type="entry name" value="BCTRLSENSOR"/>
</dbReference>
<dbReference type="InterPro" id="IPR003661">
    <property type="entry name" value="HisK_dim/P_dom"/>
</dbReference>
<keyword evidence="13 16" id="KW-0472">Membrane</keyword>
<dbReference type="InterPro" id="IPR004358">
    <property type="entry name" value="Sig_transdc_His_kin-like_C"/>
</dbReference>
<evidence type="ECO:0000256" key="4">
    <source>
        <dbReference type="ARBA" id="ARBA00022475"/>
    </source>
</evidence>
<evidence type="ECO:0000256" key="15">
    <source>
        <dbReference type="SAM" id="MobiDB-lite"/>
    </source>
</evidence>
<feature type="domain" description="Histidine kinase" evidence="17">
    <location>
        <begin position="328"/>
        <end position="545"/>
    </location>
</feature>
<dbReference type="PROSITE" id="PS50885">
    <property type="entry name" value="HAMP"/>
    <property type="match status" value="1"/>
</dbReference>
<dbReference type="PROSITE" id="PS50109">
    <property type="entry name" value="HIS_KIN"/>
    <property type="match status" value="1"/>
</dbReference>
<keyword evidence="5" id="KW-0597">Phosphoprotein</keyword>
<evidence type="ECO:0000256" key="3">
    <source>
        <dbReference type="ARBA" id="ARBA00012438"/>
    </source>
</evidence>
<dbReference type="CDD" id="cd06225">
    <property type="entry name" value="HAMP"/>
    <property type="match status" value="1"/>
</dbReference>
<dbReference type="SUPFAM" id="SSF158472">
    <property type="entry name" value="HAMP domain-like"/>
    <property type="match status" value="1"/>
</dbReference>
<dbReference type="InterPro" id="IPR003660">
    <property type="entry name" value="HAMP_dom"/>
</dbReference>
<evidence type="ECO:0000256" key="16">
    <source>
        <dbReference type="SAM" id="Phobius"/>
    </source>
</evidence>
<evidence type="ECO:0000256" key="5">
    <source>
        <dbReference type="ARBA" id="ARBA00022553"/>
    </source>
</evidence>
<dbReference type="Pfam" id="PF02518">
    <property type="entry name" value="HATPase_c"/>
    <property type="match status" value="1"/>
</dbReference>
<dbReference type="CDD" id="cd00075">
    <property type="entry name" value="HATPase"/>
    <property type="match status" value="1"/>
</dbReference>
<sequence length="592" mass="64657">MSFDPNGSPGPVPVLASDPTPARPRKRSKAALWALVKFRRMRLRIKALLAGFARPFRSSVQFRVMFTAIVLALISLAALSAFLSVAIRDGLFEQRVDEILQESARSTSQAQSMFNASTANSISQVQQMLLFDFLPTVQAGGSSSEAFLWRAQSNNTAMPILNLSTAPELDGVISPEMREAVSAPTDEQHWQSVEFSDDGQTVPGILVGASVEVPVAGEFEIYYLYSLGAQAETLAFVQRIIAVAGALLIGLLTAITFTVTRQVVRPVQLAAKVAERIADGHLNERLIVRGQDEVATLARSFNEMTASLQDQIDQLAELSDVQRRFVSDVSHELRTPLTTVRMASEMIYGARDDFDPVIKRSAELLQTQLDRFEDLLADLLEISRFDAGGAVLDAEARDMRDVVSLAVDNVMTLAERKGVWVRADLGPGKAQADFDPRRVDRILRNLLTNAVEHADGNPVEVQIAMDQSAVAVVVRDHGPGMDKEQTTHVFDRFWRGDPARARTTGGTGLGLAISREDALLHGGWLEVWARPGVGSTFRLTLPKRAGIILHGSPLKLEPEQEVTSPQPDLDDHGPSSLKGLGGGILHPERRQP</sequence>
<dbReference type="Gene3D" id="6.10.340.10">
    <property type="match status" value="1"/>
</dbReference>
<reference evidence="19" key="1">
    <citation type="submission" date="2024-02" db="EMBL/GenBank/DDBJ databases">
        <title>Tomenella chthoni gen. nov. sp. nov., a member of the family Jonesiaceae isolated from bat guano.</title>
        <authorList>
            <person name="Miller S.L."/>
            <person name="King J."/>
            <person name="Sankaranarayanan K."/>
            <person name="Lawson P.A."/>
        </authorList>
    </citation>
    <scope>NUCLEOTIDE SEQUENCE</scope>
    <source>
        <strain evidence="19">BS-20</strain>
    </source>
</reference>
<comment type="subcellular location">
    <subcellularLocation>
        <location evidence="2">Cell membrane</location>
        <topology evidence="2">Multi-pass membrane protein</topology>
    </subcellularLocation>
</comment>
<evidence type="ECO:0000256" key="14">
    <source>
        <dbReference type="ARBA" id="ARBA00035305"/>
    </source>
</evidence>
<evidence type="ECO:0000259" key="17">
    <source>
        <dbReference type="PROSITE" id="PS50109"/>
    </source>
</evidence>
<feature type="transmembrane region" description="Helical" evidence="16">
    <location>
        <begin position="240"/>
        <end position="259"/>
    </location>
</feature>
<dbReference type="PANTHER" id="PTHR45436">
    <property type="entry name" value="SENSOR HISTIDINE KINASE YKOH"/>
    <property type="match status" value="1"/>
</dbReference>
<dbReference type="EC" id="2.7.13.3" evidence="3"/>
<dbReference type="InterPro" id="IPR003594">
    <property type="entry name" value="HATPase_dom"/>
</dbReference>
<keyword evidence="7 16" id="KW-0812">Transmembrane</keyword>
<dbReference type="PANTHER" id="PTHR45436:SF5">
    <property type="entry name" value="SENSOR HISTIDINE KINASE TRCS"/>
    <property type="match status" value="1"/>
</dbReference>
<accession>A0AAU7DWC1</accession>
<evidence type="ECO:0000256" key="9">
    <source>
        <dbReference type="ARBA" id="ARBA00022777"/>
    </source>
</evidence>
<dbReference type="GO" id="GO:0005524">
    <property type="term" value="F:ATP binding"/>
    <property type="evidence" value="ECO:0007669"/>
    <property type="project" value="UniProtKB-KW"/>
</dbReference>
<dbReference type="SMART" id="SM00388">
    <property type="entry name" value="HisKA"/>
    <property type="match status" value="1"/>
</dbReference>
<evidence type="ECO:0000256" key="1">
    <source>
        <dbReference type="ARBA" id="ARBA00000085"/>
    </source>
</evidence>
<dbReference type="EMBL" id="CP146203">
    <property type="protein sequence ID" value="XBH22019.1"/>
    <property type="molecule type" value="Genomic_DNA"/>
</dbReference>
<evidence type="ECO:0000313" key="19">
    <source>
        <dbReference type="EMBL" id="XBH22019.1"/>
    </source>
</evidence>
<evidence type="ECO:0000256" key="12">
    <source>
        <dbReference type="ARBA" id="ARBA00023012"/>
    </source>
</evidence>
<dbReference type="CDD" id="cd00082">
    <property type="entry name" value="HisKA"/>
    <property type="match status" value="1"/>
</dbReference>
<dbReference type="InterPro" id="IPR050428">
    <property type="entry name" value="TCS_sensor_his_kinase"/>
</dbReference>
<feature type="region of interest" description="Disordered" evidence="15">
    <location>
        <begin position="556"/>
        <end position="592"/>
    </location>
</feature>
<name>A0AAU7DWC1_9MICO</name>
<feature type="transmembrane region" description="Helical" evidence="16">
    <location>
        <begin position="64"/>
        <end position="87"/>
    </location>
</feature>
<dbReference type="InterPro" id="IPR036890">
    <property type="entry name" value="HATPase_C_sf"/>
</dbReference>
<dbReference type="InterPro" id="IPR036097">
    <property type="entry name" value="HisK_dim/P_sf"/>
</dbReference>
<keyword evidence="6" id="KW-0808">Transferase</keyword>
<feature type="region of interest" description="Disordered" evidence="15">
    <location>
        <begin position="1"/>
        <end position="24"/>
    </location>
</feature>
<proteinExistence type="predicted"/>
<dbReference type="InterPro" id="IPR047669">
    <property type="entry name" value="MtrAB_MtrB"/>
</dbReference>
<keyword evidence="12" id="KW-0902">Two-component regulatory system</keyword>
<evidence type="ECO:0000256" key="8">
    <source>
        <dbReference type="ARBA" id="ARBA00022741"/>
    </source>
</evidence>